<dbReference type="OrthoDB" id="9795390at2"/>
<dbReference type="PANTHER" id="PTHR10566">
    <property type="entry name" value="CHAPERONE-ACTIVITY OF BC1 COMPLEX CABC1 -RELATED"/>
    <property type="match status" value="1"/>
</dbReference>
<reference evidence="4 5" key="1">
    <citation type="submission" date="2019-04" db="EMBL/GenBank/DDBJ databases">
        <title>Trinickia sp. 7GSK02, isolated from subtropical forest soil.</title>
        <authorList>
            <person name="Gao Z.-H."/>
            <person name="Qiu L.-H."/>
        </authorList>
    </citation>
    <scope>NUCLEOTIDE SEQUENCE [LARGE SCALE GENOMIC DNA]</scope>
    <source>
        <strain evidence="4 5">7GSK02</strain>
    </source>
</reference>
<evidence type="ECO:0000256" key="2">
    <source>
        <dbReference type="SAM" id="Phobius"/>
    </source>
</evidence>
<keyword evidence="2" id="KW-0812">Transmembrane</keyword>
<dbReference type="Pfam" id="PF03109">
    <property type="entry name" value="ABC1"/>
    <property type="match status" value="1"/>
</dbReference>
<sequence length="519" mass="57771">MRTLFRRLLLLFCLLRYGARLIWLAAPQDHKLHWFATLVKDMHASDGARASLHRALPQLGPLASAFAESLSEHPELATRTLHDAIDAVSHLEAPLSPADTEHALKAAFGHPLAELFTSIDLVPVQSGFAEQSHAARLRKPDNGHIDVTIKLLRMKQVQQIGDEAALLCWAARLAEAFSGAARKLRLHALAESFAADVLRRFDPRTEAANLSQTGRHFEGDARIVVPDIVWDLVTASTLVTERIDTLAITDIDGLHAHRVNVARLAAHIVEVIAQQAFEHGFFHAALDARRVRVSVEPATLGRLVLADFSIMSSLSAPEREFFVHGATALFEQDYGRLAEMHRDAGHVPHTTRTEILEAELRRRSEAHFAVQTHERSASGLLQHLLGAAHAFDGNVSPRLVAAQKSLAQAETLARTLHPGVDTWNLAKEALGEIARKDLDHRGWIKRLSQELPHLAHIVPRLPQLVMRRLQQHHDRHRSHFDTAAWARELQSEYRRTRVLLWACAVCGGLLGAGAMWLTR</sequence>
<comment type="caution">
    <text evidence="4">The sequence shown here is derived from an EMBL/GenBank/DDBJ whole genome shotgun (WGS) entry which is preliminary data.</text>
</comment>
<name>A0A4V5PIT4_9BURK</name>
<gene>
    <name evidence="4" type="ORF">FAZ69_12895</name>
</gene>
<evidence type="ECO:0000259" key="3">
    <source>
        <dbReference type="Pfam" id="PF03109"/>
    </source>
</evidence>
<accession>A0A4V5PIT4</accession>
<dbReference type="InterPro" id="IPR050154">
    <property type="entry name" value="UbiB_kinase"/>
</dbReference>
<comment type="similarity">
    <text evidence="1">Belongs to the protein kinase superfamily. ADCK protein kinase family.</text>
</comment>
<dbReference type="AlphaFoldDB" id="A0A4V5PIT4"/>
<dbReference type="EMBL" id="SWJE01000006">
    <property type="protein sequence ID" value="TKC88650.1"/>
    <property type="molecule type" value="Genomic_DNA"/>
</dbReference>
<dbReference type="RefSeq" id="WP_136895016.1">
    <property type="nucleotide sequence ID" value="NZ_SWJE01000006.1"/>
</dbReference>
<protein>
    <submittedName>
        <fullName evidence="4">ABC transporter</fullName>
    </submittedName>
</protein>
<evidence type="ECO:0000313" key="5">
    <source>
        <dbReference type="Proteomes" id="UP000305539"/>
    </source>
</evidence>
<keyword evidence="5" id="KW-1185">Reference proteome</keyword>
<feature type="domain" description="ABC1 atypical kinase-like" evidence="3">
    <location>
        <begin position="95"/>
        <end position="341"/>
    </location>
</feature>
<dbReference type="InterPro" id="IPR004147">
    <property type="entry name" value="ABC1_dom"/>
</dbReference>
<evidence type="ECO:0000313" key="4">
    <source>
        <dbReference type="EMBL" id="TKC88650.1"/>
    </source>
</evidence>
<dbReference type="PANTHER" id="PTHR10566:SF113">
    <property type="entry name" value="PROTEIN ACTIVITY OF BC1 COMPLEX KINASE 7, CHLOROPLASTIC"/>
    <property type="match status" value="1"/>
</dbReference>
<evidence type="ECO:0000256" key="1">
    <source>
        <dbReference type="ARBA" id="ARBA00009670"/>
    </source>
</evidence>
<keyword evidence="2" id="KW-0472">Membrane</keyword>
<dbReference type="Proteomes" id="UP000305539">
    <property type="component" value="Unassembled WGS sequence"/>
</dbReference>
<feature type="transmembrane region" description="Helical" evidence="2">
    <location>
        <begin position="498"/>
        <end position="517"/>
    </location>
</feature>
<proteinExistence type="inferred from homology"/>
<keyword evidence="2" id="KW-1133">Transmembrane helix</keyword>
<organism evidence="4 5">
    <name type="scientific">Trinickia terrae</name>
    <dbReference type="NCBI Taxonomy" id="2571161"/>
    <lineage>
        <taxon>Bacteria</taxon>
        <taxon>Pseudomonadati</taxon>
        <taxon>Pseudomonadota</taxon>
        <taxon>Betaproteobacteria</taxon>
        <taxon>Burkholderiales</taxon>
        <taxon>Burkholderiaceae</taxon>
        <taxon>Trinickia</taxon>
    </lineage>
</organism>